<dbReference type="EC" id="3.6.3.-" evidence="7"/>
<keyword evidence="3" id="KW-0547">Nucleotide-binding</keyword>
<evidence type="ECO:0000256" key="4">
    <source>
        <dbReference type="ARBA" id="ARBA00022840"/>
    </source>
</evidence>
<dbReference type="PROSITE" id="PS50893">
    <property type="entry name" value="ABC_TRANSPORTER_2"/>
    <property type="match status" value="1"/>
</dbReference>
<keyword evidence="7" id="KW-0378">Hydrolase</keyword>
<evidence type="ECO:0000313" key="10">
    <source>
        <dbReference type="Proteomes" id="UP000533017"/>
    </source>
</evidence>
<dbReference type="PANTHER" id="PTHR42734:SF5">
    <property type="entry name" value="IRON TRANSPORT SYSTEM ATP-BINDING PROTEIN HI_0361-RELATED"/>
    <property type="match status" value="1"/>
</dbReference>
<dbReference type="EMBL" id="JACBZA010000001">
    <property type="protein sequence ID" value="NYH83873.1"/>
    <property type="molecule type" value="Genomic_DNA"/>
</dbReference>
<dbReference type="Proteomes" id="UP000533017">
    <property type="component" value="Unassembled WGS sequence"/>
</dbReference>
<dbReference type="InterPro" id="IPR003593">
    <property type="entry name" value="AAA+_ATPase"/>
</dbReference>
<dbReference type="SUPFAM" id="SSF52540">
    <property type="entry name" value="P-loop containing nucleoside triphosphate hydrolases"/>
    <property type="match status" value="1"/>
</dbReference>
<evidence type="ECO:0000259" key="6">
    <source>
        <dbReference type="PROSITE" id="PS50893"/>
    </source>
</evidence>
<dbReference type="OrthoDB" id="5296765at2"/>
<dbReference type="STRING" id="504797.SAMN05421678_10677"/>
<dbReference type="InterPro" id="IPR027417">
    <property type="entry name" value="P-loop_NTPase"/>
</dbReference>
<name>A0A1I2S1Z9_9ACTN</name>
<dbReference type="EMBL" id="FOOI01000006">
    <property type="protein sequence ID" value="SFG46770.1"/>
    <property type="molecule type" value="Genomic_DNA"/>
</dbReference>
<reference evidence="7 10" key="2">
    <citation type="submission" date="2020-07" db="EMBL/GenBank/DDBJ databases">
        <title>Sequencing the genomes of 1000 actinobacteria strains.</title>
        <authorList>
            <person name="Klenk H.-P."/>
        </authorList>
    </citation>
    <scope>NUCLEOTIDE SEQUENCE [LARGE SCALE GENOMIC DNA]</scope>
    <source>
        <strain evidence="7 10">DSM 45117</strain>
    </source>
</reference>
<accession>A0A1I2S1Z9</accession>
<evidence type="ECO:0000256" key="2">
    <source>
        <dbReference type="ARBA" id="ARBA00022448"/>
    </source>
</evidence>
<evidence type="ECO:0000256" key="5">
    <source>
        <dbReference type="SAM" id="MobiDB-lite"/>
    </source>
</evidence>
<evidence type="ECO:0000313" key="7">
    <source>
        <dbReference type="EMBL" id="NYH83873.1"/>
    </source>
</evidence>
<comment type="similarity">
    <text evidence="1">Belongs to the ABC transporter superfamily.</text>
</comment>
<feature type="domain" description="ABC transporter" evidence="6">
    <location>
        <begin position="21"/>
        <end position="256"/>
    </location>
</feature>
<dbReference type="Pfam" id="PF00005">
    <property type="entry name" value="ABC_tran"/>
    <property type="match status" value="1"/>
</dbReference>
<dbReference type="GO" id="GO:0005524">
    <property type="term" value="F:ATP binding"/>
    <property type="evidence" value="ECO:0007669"/>
    <property type="project" value="UniProtKB-KW"/>
</dbReference>
<evidence type="ECO:0000313" key="9">
    <source>
        <dbReference type="Proteomes" id="UP000199052"/>
    </source>
</evidence>
<keyword evidence="4 8" id="KW-0067">ATP-binding</keyword>
<dbReference type="InterPro" id="IPR003439">
    <property type="entry name" value="ABC_transporter-like_ATP-bd"/>
</dbReference>
<feature type="region of interest" description="Disordered" evidence="5">
    <location>
        <begin position="247"/>
        <end position="274"/>
    </location>
</feature>
<keyword evidence="2" id="KW-0813">Transport</keyword>
<gene>
    <name evidence="7" type="ORF">FHR37_002724</name>
    <name evidence="8" type="ORF">SAMN05421678_10677</name>
</gene>
<evidence type="ECO:0000313" key="8">
    <source>
        <dbReference type="EMBL" id="SFG46770.1"/>
    </source>
</evidence>
<dbReference type="RefSeq" id="WP_092883315.1">
    <property type="nucleotide sequence ID" value="NZ_FOOI01000006.1"/>
</dbReference>
<dbReference type="InterPro" id="IPR050153">
    <property type="entry name" value="Metal_Ion_Import_ABC"/>
</dbReference>
<protein>
    <submittedName>
        <fullName evidence="8">Zinc transport system ATP-binding protein</fullName>
        <ecNumber evidence="7">3.6.3.-</ecNumber>
    </submittedName>
</protein>
<dbReference type="PANTHER" id="PTHR42734">
    <property type="entry name" value="METAL TRANSPORT SYSTEM ATP-BINDING PROTEIN TM_0124-RELATED"/>
    <property type="match status" value="1"/>
</dbReference>
<evidence type="ECO:0000256" key="3">
    <source>
        <dbReference type="ARBA" id="ARBA00022741"/>
    </source>
</evidence>
<evidence type="ECO:0000256" key="1">
    <source>
        <dbReference type="ARBA" id="ARBA00005417"/>
    </source>
</evidence>
<keyword evidence="10" id="KW-1185">Reference proteome</keyword>
<dbReference type="Proteomes" id="UP000199052">
    <property type="component" value="Unassembled WGS sequence"/>
</dbReference>
<dbReference type="PROSITE" id="PS00211">
    <property type="entry name" value="ABC_TRANSPORTER_1"/>
    <property type="match status" value="1"/>
</dbReference>
<dbReference type="InterPro" id="IPR017871">
    <property type="entry name" value="ABC_transporter-like_CS"/>
</dbReference>
<sequence length="274" mass="28159">MSTSPPGPGTGIERSAATPAVSLRGGAVSYAGQRALSGVDLDVAPGEVVALLGPNGSGKSTLVRAILGLVPLSAGTLELFGTPAQRFHDRARIGYVPQRHTVGGGVPATVQEVVSSGRLARRRLLTPWLRPADRAVVADTIATVGLEEKACAQVSTLSGGQQRRALIARALAGEPDMLVMDEPLAGVDLANQEILTRTLTGLVEAGTTLLIVTHEIGPLAGLIGRTVVLQHGRVGYDGPPTDKVLNGFGGTDPHCLPTSPDLPNSPGDPFGFVD</sequence>
<dbReference type="AlphaFoldDB" id="A0A1I2S1Z9"/>
<dbReference type="SMART" id="SM00382">
    <property type="entry name" value="AAA"/>
    <property type="match status" value="1"/>
</dbReference>
<dbReference type="CDD" id="cd03235">
    <property type="entry name" value="ABC_Metallic_Cations"/>
    <property type="match status" value="1"/>
</dbReference>
<dbReference type="GO" id="GO:0016887">
    <property type="term" value="F:ATP hydrolysis activity"/>
    <property type="evidence" value="ECO:0007669"/>
    <property type="project" value="InterPro"/>
</dbReference>
<reference evidence="8 9" key="1">
    <citation type="submission" date="2016-10" db="EMBL/GenBank/DDBJ databases">
        <authorList>
            <person name="de Groot N.N."/>
        </authorList>
    </citation>
    <scope>NUCLEOTIDE SEQUENCE [LARGE SCALE GENOMIC DNA]</scope>
    <source>
        <strain evidence="8 9">CPCC 202808</strain>
    </source>
</reference>
<dbReference type="Gene3D" id="3.40.50.300">
    <property type="entry name" value="P-loop containing nucleotide triphosphate hydrolases"/>
    <property type="match status" value="1"/>
</dbReference>
<proteinExistence type="inferred from homology"/>
<organism evidence="8 9">
    <name type="scientific">Actinopolymorpha cephalotaxi</name>
    <dbReference type="NCBI Taxonomy" id="504797"/>
    <lineage>
        <taxon>Bacteria</taxon>
        <taxon>Bacillati</taxon>
        <taxon>Actinomycetota</taxon>
        <taxon>Actinomycetes</taxon>
        <taxon>Propionibacteriales</taxon>
        <taxon>Actinopolymorphaceae</taxon>
        <taxon>Actinopolymorpha</taxon>
    </lineage>
</organism>